<dbReference type="PROSITE" id="PS00502">
    <property type="entry name" value="POLYGALACTURONASE"/>
    <property type="match status" value="1"/>
</dbReference>
<sequence>MTLLTAEAPAAGSLVTEQLQREIDDAAARGGGRVSVGPGVHRTGSLRLRSGVELHLEAGALLQFVAHPDLYPIVTARWEGSPREIHAPCLYAHGERDVAVTGLGTIDGGGQAWWDAFRDPATRLPNPRPTLIGLHECERVVVRDVSLRNSPAWTVHPALCDQVTISGISIRNPADSPNTDGIDPESCRSVRIHDCHIDVGDDCIAVKAGTEHAGTQVACENIIISHCTMVHGHGGVVLGSEMSGDVRNVVITGCVFQSTDRGIRLKTRRGRGGVIENLRVSNIVMDDVLCPITVNPFYFCGEEGKLPHVGDRAARTVDAGTPRIRGLHLAHLTATRVHASAGHVFGLPEAPLVDLAIEDLSVSFAADAAPGTPEMAAGLGPVAREGLRLGHLRGAHLARIRVQGAAGEALVAQDCPDLHAEVIER</sequence>
<dbReference type="GO" id="GO:0005975">
    <property type="term" value="P:carbohydrate metabolic process"/>
    <property type="evidence" value="ECO:0007669"/>
    <property type="project" value="InterPro"/>
</dbReference>
<keyword evidence="6" id="KW-1185">Reference proteome</keyword>
<dbReference type="RefSeq" id="WP_051486995.1">
    <property type="nucleotide sequence ID" value="NZ_KK069999.1"/>
</dbReference>
<accession>Z9JQA7</accession>
<dbReference type="PANTHER" id="PTHR31339:SF9">
    <property type="entry name" value="PLASMIN AND FIBRONECTIN-BINDING PROTEIN A"/>
    <property type="match status" value="1"/>
</dbReference>
<gene>
    <name evidence="5" type="ORF">BF93_04185</name>
</gene>
<evidence type="ECO:0000256" key="3">
    <source>
        <dbReference type="ARBA" id="ARBA00023295"/>
    </source>
</evidence>
<protein>
    <submittedName>
        <fullName evidence="5">Endopolygalacturonase</fullName>
    </submittedName>
</protein>
<keyword evidence="2 4" id="KW-0378">Hydrolase</keyword>
<dbReference type="EMBL" id="JDYK01000016">
    <property type="protein sequence ID" value="EWS80384.1"/>
    <property type="molecule type" value="Genomic_DNA"/>
</dbReference>
<dbReference type="InterPro" id="IPR012334">
    <property type="entry name" value="Pectin_lyas_fold"/>
</dbReference>
<evidence type="ECO:0000256" key="2">
    <source>
        <dbReference type="ARBA" id="ARBA00022801"/>
    </source>
</evidence>
<comment type="similarity">
    <text evidence="1 4">Belongs to the glycosyl hydrolase 28 family.</text>
</comment>
<evidence type="ECO:0000313" key="6">
    <source>
        <dbReference type="Proteomes" id="UP000023067"/>
    </source>
</evidence>
<dbReference type="SMART" id="SM00710">
    <property type="entry name" value="PbH1"/>
    <property type="match status" value="4"/>
</dbReference>
<comment type="caution">
    <text evidence="5">The sequence shown here is derived from an EMBL/GenBank/DDBJ whole genome shotgun (WGS) entry which is preliminary data.</text>
</comment>
<dbReference type="eggNOG" id="COG5434">
    <property type="taxonomic scope" value="Bacteria"/>
</dbReference>
<dbReference type="GO" id="GO:0004650">
    <property type="term" value="F:polygalacturonase activity"/>
    <property type="evidence" value="ECO:0007669"/>
    <property type="project" value="InterPro"/>
</dbReference>
<dbReference type="STRING" id="396014.BF93_04185"/>
<dbReference type="Gene3D" id="2.160.20.10">
    <property type="entry name" value="Single-stranded right-handed beta-helix, Pectin lyase-like"/>
    <property type="match status" value="1"/>
</dbReference>
<keyword evidence="3 4" id="KW-0326">Glycosidase</keyword>
<dbReference type="SUPFAM" id="SSF51126">
    <property type="entry name" value="Pectin lyase-like"/>
    <property type="match status" value="1"/>
</dbReference>
<dbReference type="InterPro" id="IPR000743">
    <property type="entry name" value="Glyco_hydro_28"/>
</dbReference>
<dbReference type="InterPro" id="IPR011050">
    <property type="entry name" value="Pectin_lyase_fold/virulence"/>
</dbReference>
<reference evidence="5 6" key="1">
    <citation type="submission" date="2014-02" db="EMBL/GenBank/DDBJ databases">
        <title>Genome sequence of Brachybacterium phenoliresistens strain W13A50.</title>
        <authorList>
            <person name="Wang X."/>
        </authorList>
    </citation>
    <scope>NUCLEOTIDE SEQUENCE [LARGE SCALE GENOMIC DNA]</scope>
    <source>
        <strain evidence="5 6">W13A50</strain>
    </source>
</reference>
<dbReference type="PATRIC" id="fig|396014.3.peg.2870"/>
<organism evidence="5 6">
    <name type="scientific">Brachybacterium phenoliresistens</name>
    <dbReference type="NCBI Taxonomy" id="396014"/>
    <lineage>
        <taxon>Bacteria</taxon>
        <taxon>Bacillati</taxon>
        <taxon>Actinomycetota</taxon>
        <taxon>Actinomycetes</taxon>
        <taxon>Micrococcales</taxon>
        <taxon>Dermabacteraceae</taxon>
        <taxon>Brachybacterium</taxon>
    </lineage>
</organism>
<dbReference type="OrthoDB" id="3196343at2"/>
<dbReference type="Proteomes" id="UP000023067">
    <property type="component" value="Unassembled WGS sequence"/>
</dbReference>
<dbReference type="InterPro" id="IPR006626">
    <property type="entry name" value="PbH1"/>
</dbReference>
<name>Z9JQA7_9MICO</name>
<dbReference type="AlphaFoldDB" id="Z9JQA7"/>
<dbReference type="PANTHER" id="PTHR31339">
    <property type="entry name" value="PECTIN LYASE-RELATED"/>
    <property type="match status" value="1"/>
</dbReference>
<dbReference type="InterPro" id="IPR051801">
    <property type="entry name" value="GH28_Enzymes"/>
</dbReference>
<proteinExistence type="inferred from homology"/>
<dbReference type="Pfam" id="PF00295">
    <property type="entry name" value="Glyco_hydro_28"/>
    <property type="match status" value="1"/>
</dbReference>
<evidence type="ECO:0000313" key="5">
    <source>
        <dbReference type="EMBL" id="EWS80384.1"/>
    </source>
</evidence>
<dbReference type="HOGENOM" id="CLU_016031_8_3_11"/>
<evidence type="ECO:0000256" key="1">
    <source>
        <dbReference type="ARBA" id="ARBA00008834"/>
    </source>
</evidence>
<evidence type="ECO:0000256" key="4">
    <source>
        <dbReference type="RuleBase" id="RU361169"/>
    </source>
</evidence>